<organism evidence="2 3">
    <name type="scientific">Paraconexibacter antarcticus</name>
    <dbReference type="NCBI Taxonomy" id="2949664"/>
    <lineage>
        <taxon>Bacteria</taxon>
        <taxon>Bacillati</taxon>
        <taxon>Actinomycetota</taxon>
        <taxon>Thermoleophilia</taxon>
        <taxon>Solirubrobacterales</taxon>
        <taxon>Paraconexibacteraceae</taxon>
        <taxon>Paraconexibacter</taxon>
    </lineage>
</organism>
<sequence>MRASHGREAGQGTVELVALLPLVVVVALAAAQLLAAGVARELAAHAAENGAIALADGEDAGDAVRTALPGWARGAVRVVVRGREVRVRLTPVTVFPGAGRALASEARADAGPAAGAGPGGARGPAPTALGAVSAPTRDDPGAAPAADHGDAAAAAARAGSSSRVDGEAP</sequence>
<name>A0ABY5DVC6_9ACTN</name>
<feature type="compositionally biased region" description="Low complexity" evidence="1">
    <location>
        <begin position="123"/>
        <end position="163"/>
    </location>
</feature>
<feature type="region of interest" description="Disordered" evidence="1">
    <location>
        <begin position="109"/>
        <end position="169"/>
    </location>
</feature>
<dbReference type="EMBL" id="CP098502">
    <property type="protein sequence ID" value="UTI65963.1"/>
    <property type="molecule type" value="Genomic_DNA"/>
</dbReference>
<evidence type="ECO:0000256" key="1">
    <source>
        <dbReference type="SAM" id="MobiDB-lite"/>
    </source>
</evidence>
<protein>
    <recommendedName>
        <fullName evidence="4">TadE-like protein</fullName>
    </recommendedName>
</protein>
<keyword evidence="3" id="KW-1185">Reference proteome</keyword>
<reference evidence="2 3" key="1">
    <citation type="submission" date="2022-06" db="EMBL/GenBank/DDBJ databases">
        <title>Paraconexibacter antarcticus.</title>
        <authorList>
            <person name="Kim C.S."/>
        </authorList>
    </citation>
    <scope>NUCLEOTIDE SEQUENCE [LARGE SCALE GENOMIC DNA]</scope>
    <source>
        <strain evidence="2 3">02-257</strain>
    </source>
</reference>
<evidence type="ECO:0000313" key="2">
    <source>
        <dbReference type="EMBL" id="UTI65963.1"/>
    </source>
</evidence>
<evidence type="ECO:0000313" key="3">
    <source>
        <dbReference type="Proteomes" id="UP001056035"/>
    </source>
</evidence>
<accession>A0ABY5DVC6</accession>
<proteinExistence type="predicted"/>
<evidence type="ECO:0008006" key="4">
    <source>
        <dbReference type="Google" id="ProtNLM"/>
    </source>
</evidence>
<dbReference type="RefSeq" id="WP_254572641.1">
    <property type="nucleotide sequence ID" value="NZ_CP098502.1"/>
</dbReference>
<dbReference type="Proteomes" id="UP001056035">
    <property type="component" value="Chromosome"/>
</dbReference>
<gene>
    <name evidence="2" type="ORF">NBH00_07070</name>
</gene>